<reference evidence="1" key="1">
    <citation type="journal article" date="2015" name="Nature">
        <title>Complex archaea that bridge the gap between prokaryotes and eukaryotes.</title>
        <authorList>
            <person name="Spang A."/>
            <person name="Saw J.H."/>
            <person name="Jorgensen S.L."/>
            <person name="Zaremba-Niedzwiedzka K."/>
            <person name="Martijn J."/>
            <person name="Lind A.E."/>
            <person name="van Eijk R."/>
            <person name="Schleper C."/>
            <person name="Guy L."/>
            <person name="Ettema T.J."/>
        </authorList>
    </citation>
    <scope>NUCLEOTIDE SEQUENCE</scope>
</reference>
<name>A0A0F9T7F9_9ZZZZ</name>
<gene>
    <name evidence="1" type="ORF">LCGC14_0426600</name>
</gene>
<evidence type="ECO:0000313" key="1">
    <source>
        <dbReference type="EMBL" id="KKN70877.1"/>
    </source>
</evidence>
<organism evidence="1">
    <name type="scientific">marine sediment metagenome</name>
    <dbReference type="NCBI Taxonomy" id="412755"/>
    <lineage>
        <taxon>unclassified sequences</taxon>
        <taxon>metagenomes</taxon>
        <taxon>ecological metagenomes</taxon>
    </lineage>
</organism>
<dbReference type="EMBL" id="LAZR01000395">
    <property type="protein sequence ID" value="KKN70877.1"/>
    <property type="molecule type" value="Genomic_DNA"/>
</dbReference>
<proteinExistence type="predicted"/>
<dbReference type="AlphaFoldDB" id="A0A0F9T7F9"/>
<accession>A0A0F9T7F9</accession>
<protein>
    <submittedName>
        <fullName evidence="1">Uncharacterized protein</fullName>
    </submittedName>
</protein>
<comment type="caution">
    <text evidence="1">The sequence shown here is derived from an EMBL/GenBank/DDBJ whole genome shotgun (WGS) entry which is preliminary data.</text>
</comment>
<sequence length="77" mass="8964">MIRTIEVESQTEELYTVCVKSMDINDKWGPICDNGEGNCMNVYKTIEIAQKRVHSYQDDHQEAKVMRIHFSTIKQGE</sequence>